<feature type="region of interest" description="Disordered" evidence="1">
    <location>
        <begin position="53"/>
        <end position="83"/>
    </location>
</feature>
<evidence type="ECO:0000313" key="2">
    <source>
        <dbReference type="EMBL" id="KAF7421734.1"/>
    </source>
</evidence>
<accession>A0A834NYZ3</accession>
<sequence>MAPPPSGRLRVERGRGGRGDIRALARSFDAYEYPRNVCVRCLLGTRYPLTKSHPQNHPAADCCGAQKQPSSQTSQHQSAPVTRPWTIGANIAILPTFTCSGEKYK</sequence>
<reference evidence="2" key="1">
    <citation type="journal article" date="2020" name="G3 (Bethesda)">
        <title>High-Quality Assemblies for Three Invasive Social Wasps from the &lt;i&gt;Vespula&lt;/i&gt; Genus.</title>
        <authorList>
            <person name="Harrop T.W.R."/>
            <person name="Guhlin J."/>
            <person name="McLaughlin G.M."/>
            <person name="Permina E."/>
            <person name="Stockwell P."/>
            <person name="Gilligan J."/>
            <person name="Le Lec M.F."/>
            <person name="Gruber M.A.M."/>
            <person name="Quinn O."/>
            <person name="Lovegrove M."/>
            <person name="Duncan E.J."/>
            <person name="Remnant E.J."/>
            <person name="Van Eeckhoven J."/>
            <person name="Graham B."/>
            <person name="Knapp R.A."/>
            <person name="Langford K.W."/>
            <person name="Kronenberg Z."/>
            <person name="Press M.O."/>
            <person name="Eacker S.M."/>
            <person name="Wilson-Rankin E.E."/>
            <person name="Purcell J."/>
            <person name="Lester P.J."/>
            <person name="Dearden P.K."/>
        </authorList>
    </citation>
    <scope>NUCLEOTIDE SEQUENCE</scope>
    <source>
        <strain evidence="2">Volc-1</strain>
    </source>
</reference>
<protein>
    <submittedName>
        <fullName evidence="2">Uncharacterized protein</fullName>
    </submittedName>
</protein>
<dbReference type="EMBL" id="JACSDY010000008">
    <property type="protein sequence ID" value="KAF7421734.1"/>
    <property type="molecule type" value="Genomic_DNA"/>
</dbReference>
<evidence type="ECO:0000313" key="3">
    <source>
        <dbReference type="Proteomes" id="UP000600918"/>
    </source>
</evidence>
<comment type="caution">
    <text evidence="2">The sequence shown here is derived from an EMBL/GenBank/DDBJ whole genome shotgun (WGS) entry which is preliminary data.</text>
</comment>
<organism evidence="2 3">
    <name type="scientific">Vespula pensylvanica</name>
    <name type="common">Western yellow jacket</name>
    <name type="synonym">Wasp</name>
    <dbReference type="NCBI Taxonomy" id="30213"/>
    <lineage>
        <taxon>Eukaryota</taxon>
        <taxon>Metazoa</taxon>
        <taxon>Ecdysozoa</taxon>
        <taxon>Arthropoda</taxon>
        <taxon>Hexapoda</taxon>
        <taxon>Insecta</taxon>
        <taxon>Pterygota</taxon>
        <taxon>Neoptera</taxon>
        <taxon>Endopterygota</taxon>
        <taxon>Hymenoptera</taxon>
        <taxon>Apocrita</taxon>
        <taxon>Aculeata</taxon>
        <taxon>Vespoidea</taxon>
        <taxon>Vespidae</taxon>
        <taxon>Vespinae</taxon>
        <taxon>Vespula</taxon>
    </lineage>
</organism>
<dbReference type="Proteomes" id="UP000600918">
    <property type="component" value="Unassembled WGS sequence"/>
</dbReference>
<dbReference type="AlphaFoldDB" id="A0A834NYZ3"/>
<feature type="compositionally biased region" description="Polar residues" evidence="1">
    <location>
        <begin position="67"/>
        <end position="80"/>
    </location>
</feature>
<proteinExistence type="predicted"/>
<evidence type="ECO:0000256" key="1">
    <source>
        <dbReference type="SAM" id="MobiDB-lite"/>
    </source>
</evidence>
<keyword evidence="3" id="KW-1185">Reference proteome</keyword>
<name>A0A834NYZ3_VESPE</name>
<gene>
    <name evidence="2" type="ORF">H0235_009570</name>
</gene>